<organism evidence="2 3">
    <name type="scientific">Hohenbuehelia grisea</name>
    <dbReference type="NCBI Taxonomy" id="104357"/>
    <lineage>
        <taxon>Eukaryota</taxon>
        <taxon>Fungi</taxon>
        <taxon>Dikarya</taxon>
        <taxon>Basidiomycota</taxon>
        <taxon>Agaricomycotina</taxon>
        <taxon>Agaricomycetes</taxon>
        <taxon>Agaricomycetidae</taxon>
        <taxon>Agaricales</taxon>
        <taxon>Pleurotineae</taxon>
        <taxon>Pleurotaceae</taxon>
        <taxon>Hohenbuehelia</taxon>
    </lineage>
</organism>
<dbReference type="EMBL" id="JASNQZ010000015">
    <property type="protein sequence ID" value="KAL0947587.1"/>
    <property type="molecule type" value="Genomic_DNA"/>
</dbReference>
<evidence type="ECO:0000256" key="1">
    <source>
        <dbReference type="SAM" id="MobiDB-lite"/>
    </source>
</evidence>
<proteinExistence type="predicted"/>
<dbReference type="Proteomes" id="UP001556367">
    <property type="component" value="Unassembled WGS sequence"/>
</dbReference>
<reference evidence="3" key="1">
    <citation type="submission" date="2024-06" db="EMBL/GenBank/DDBJ databases">
        <title>Multi-omics analyses provide insights into the biosynthesis of the anticancer antibiotic pleurotin in Hohenbuehelia grisea.</title>
        <authorList>
            <person name="Weaver J.A."/>
            <person name="Alberti F."/>
        </authorList>
    </citation>
    <scope>NUCLEOTIDE SEQUENCE [LARGE SCALE GENOMIC DNA]</scope>
    <source>
        <strain evidence="3">T-177</strain>
    </source>
</reference>
<protein>
    <submittedName>
        <fullName evidence="2">Uncharacterized protein</fullName>
    </submittedName>
</protein>
<gene>
    <name evidence="2" type="ORF">HGRIS_013676</name>
</gene>
<accession>A0ABR3IWB1</accession>
<evidence type="ECO:0000313" key="3">
    <source>
        <dbReference type="Proteomes" id="UP001556367"/>
    </source>
</evidence>
<comment type="caution">
    <text evidence="2">The sequence shown here is derived from an EMBL/GenBank/DDBJ whole genome shotgun (WGS) entry which is preliminary data.</text>
</comment>
<keyword evidence="3" id="KW-1185">Reference proteome</keyword>
<evidence type="ECO:0000313" key="2">
    <source>
        <dbReference type="EMBL" id="KAL0947587.1"/>
    </source>
</evidence>
<sequence length="186" mass="20688">MSATHPDSGVPQDLSRAVSSTLRGFYNTQTFLADVTTILSYFSSGDGLVARWDDNSAGVRNAAFALKGLTMILLKKLYAGTQAKVCALVLQRMDDLLLWVRGWASQILKYLGRSSLRNQEASWEMLMTFWTSCLEAPGEGTPYAALLRPQVEIMLFISGIAKRLQDSRSAHREDRKLHGGHHRPDT</sequence>
<name>A0ABR3IWB1_9AGAR</name>
<feature type="region of interest" description="Disordered" evidence="1">
    <location>
        <begin position="167"/>
        <end position="186"/>
    </location>
</feature>